<proteinExistence type="predicted"/>
<dbReference type="EMBL" id="LUHQ01000003">
    <property type="protein sequence ID" value="OAP01836.1"/>
    <property type="molecule type" value="Genomic_DNA"/>
</dbReference>
<dbReference type="AlphaFoldDB" id="A0A178V7G0"/>
<reference evidence="2" key="1">
    <citation type="journal article" date="2016" name="Proc. Natl. Acad. Sci. U.S.A.">
        <title>Chromosome-level assembly of Arabidopsis thaliana Ler reveals the extent of translocation and inversion polymorphisms.</title>
        <authorList>
            <person name="Zapata L."/>
            <person name="Ding J."/>
            <person name="Willing E.M."/>
            <person name="Hartwig B."/>
            <person name="Bezdan D."/>
            <person name="Jiao W.B."/>
            <person name="Patel V."/>
            <person name="Velikkakam James G."/>
            <person name="Koornneef M."/>
            <person name="Ossowski S."/>
            <person name="Schneeberger K."/>
        </authorList>
    </citation>
    <scope>NUCLEOTIDE SEQUENCE [LARGE SCALE GENOMIC DNA]</scope>
    <source>
        <strain evidence="2">cv. Landsberg erecta</strain>
    </source>
</reference>
<sequence>MTTPQFKEMVSDNFLVHNFIPYIYDINDVMCNVFCALLKISMVQISYFRNQ</sequence>
<evidence type="ECO:0000313" key="1">
    <source>
        <dbReference type="EMBL" id="OAP01836.1"/>
    </source>
</evidence>
<protein>
    <submittedName>
        <fullName evidence="1">Uncharacterized protein</fullName>
    </submittedName>
</protein>
<dbReference type="Proteomes" id="UP000078284">
    <property type="component" value="Chromosome 3"/>
</dbReference>
<gene>
    <name evidence="1" type="ordered locus">AXX17_At3g41320</name>
</gene>
<name>A0A178V7G0_ARATH</name>
<evidence type="ECO:0000313" key="2">
    <source>
        <dbReference type="Proteomes" id="UP000078284"/>
    </source>
</evidence>
<accession>A0A178V7G0</accession>
<organism evidence="1 2">
    <name type="scientific">Arabidopsis thaliana</name>
    <name type="common">Mouse-ear cress</name>
    <dbReference type="NCBI Taxonomy" id="3702"/>
    <lineage>
        <taxon>Eukaryota</taxon>
        <taxon>Viridiplantae</taxon>
        <taxon>Streptophyta</taxon>
        <taxon>Embryophyta</taxon>
        <taxon>Tracheophyta</taxon>
        <taxon>Spermatophyta</taxon>
        <taxon>Magnoliopsida</taxon>
        <taxon>eudicotyledons</taxon>
        <taxon>Gunneridae</taxon>
        <taxon>Pentapetalae</taxon>
        <taxon>rosids</taxon>
        <taxon>malvids</taxon>
        <taxon>Brassicales</taxon>
        <taxon>Brassicaceae</taxon>
        <taxon>Camelineae</taxon>
        <taxon>Arabidopsis</taxon>
    </lineage>
</organism>
<comment type="caution">
    <text evidence="1">The sequence shown here is derived from an EMBL/GenBank/DDBJ whole genome shotgun (WGS) entry which is preliminary data.</text>
</comment>